<reference evidence="1 2" key="1">
    <citation type="journal article" date="2004" name="J. Gen. Virol.">
        <title>Cherry chlorotic rusty spot and Amasya cherry diseases are associated with a complex pattern of mycoviral-like double-stranded RNAs. I. Characterization of a new species in the genus Chrysovirus.</title>
        <authorList>
            <person name="Covelli L."/>
            <person name="Coutts R.H."/>
            <person name="Di Serio F."/>
            <person name="Citir A."/>
            <person name="Acikgoz S."/>
            <person name="Hernandez C."/>
            <person name="Ragozzino A."/>
            <person name="Flores R."/>
        </authorList>
    </citation>
    <scope>NUCLEOTIDE SEQUENCE [LARGE SCALE GENOMIC DNA]</scope>
</reference>
<name>Q65A71_9VIRU</name>
<evidence type="ECO:0000313" key="1">
    <source>
        <dbReference type="EMBL" id="CAH03667.1"/>
    </source>
</evidence>
<organism evidence="1 2">
    <name type="scientific">Alphachrysovirus cerasi</name>
    <dbReference type="NCBI Taxonomy" id="284687"/>
    <lineage>
        <taxon>Viruses</taxon>
        <taxon>Riboviria</taxon>
        <taxon>Orthornavirae</taxon>
        <taxon>Duplornaviricota</taxon>
        <taxon>Chrymotiviricetes</taxon>
        <taxon>Ghabrivirales</taxon>
        <taxon>Alphatotivirineae</taxon>
        <taxon>Chrysoviridae</taxon>
        <taxon>Alphachrysovirus</taxon>
    </lineage>
</organism>
<evidence type="ECO:0000313" key="2">
    <source>
        <dbReference type="Proteomes" id="UP000243533"/>
    </source>
</evidence>
<dbReference type="Proteomes" id="UP000243533">
    <property type="component" value="Genome"/>
</dbReference>
<sequence>MSHVLGERFAKLGLGMEKRLKVKDRRCRQWLAKYDTVKLNSAVVDATIKESMHIPDAKRRENLFAIVLPAGCGKSTLCRKYGYLDIDECAGGAVEATYYHAITEMMEMDRFNTNATGAKVWLDAVNNTLDKMVFYEPCVIMANDVVTAHLIGATVLCSIAVNDEAVARGIAHRSKADKGAAKATRDLLLKVRSVSGRAFPVLYADSYETMESKVLQTLGVNGLTGCMNEVFDDYMARYEEREITMMQAVKSAKACGATVMNTGWNDMIALARQRDSRDRRAISKGSTAKRTELYKLLHLDEHKELEAWVDTLPGVPSEYVERMVCWWKFIGQDMSCSESVLTMLAGVTNKDDQIVMPWIDYCVKHRMWAGTPLDANDIEALMILKSCFRQRFMKRVATRAEAESGEGVWTEAMTERLKKSGCDGKFVNLAPLRDINAVELKDYQIYKKLCEYDVQWERVDVNWLYYAMHGQMKWWDMVVELDVMCRMCRDDRGLGRFNVLKLGSQEVWRYEPLVNSSKAAIMVKKLPEYMAPNILGAVEFGEVGYDVAKHLVERVTMACEEEYTQRSAIQACLLERWKYVGYALSKGIVLPGTCWTYMAYRTGLDDEDELRKWLIGEGRKERTEQLNYVECKARCGEQGFRRGLPHEYRRKETPVKPDWVRIGNDWHRRGGYLNDIG</sequence>
<proteinExistence type="predicted"/>
<accession>Q65A71</accession>
<dbReference type="EMBL" id="AJ781400">
    <property type="protein sequence ID" value="CAH03667.1"/>
    <property type="molecule type" value="Genomic_RNA"/>
</dbReference>
<protein>
    <submittedName>
        <fullName evidence="1">Uncharacterized protein</fullName>
    </submittedName>
</protein>